<accession>A0A915JT16</accession>
<dbReference type="WBParaSite" id="nRc.2.0.1.t29391-RA">
    <property type="protein sequence ID" value="nRc.2.0.1.t29391-RA"/>
    <property type="gene ID" value="nRc.2.0.1.g29391"/>
</dbReference>
<feature type="region of interest" description="Disordered" evidence="1">
    <location>
        <begin position="1"/>
        <end position="124"/>
    </location>
</feature>
<feature type="compositionally biased region" description="Polar residues" evidence="1">
    <location>
        <begin position="106"/>
        <end position="116"/>
    </location>
</feature>
<proteinExistence type="predicted"/>
<protein>
    <submittedName>
        <fullName evidence="3">Uncharacterized protein</fullName>
    </submittedName>
</protein>
<organism evidence="2 3">
    <name type="scientific">Romanomermis culicivorax</name>
    <name type="common">Nematode worm</name>
    <dbReference type="NCBI Taxonomy" id="13658"/>
    <lineage>
        <taxon>Eukaryota</taxon>
        <taxon>Metazoa</taxon>
        <taxon>Ecdysozoa</taxon>
        <taxon>Nematoda</taxon>
        <taxon>Enoplea</taxon>
        <taxon>Dorylaimia</taxon>
        <taxon>Mermithida</taxon>
        <taxon>Mermithoidea</taxon>
        <taxon>Mermithidae</taxon>
        <taxon>Romanomermis</taxon>
    </lineage>
</organism>
<feature type="compositionally biased region" description="Basic and acidic residues" evidence="1">
    <location>
        <begin position="8"/>
        <end position="17"/>
    </location>
</feature>
<feature type="compositionally biased region" description="Basic and acidic residues" evidence="1">
    <location>
        <begin position="85"/>
        <end position="105"/>
    </location>
</feature>
<dbReference type="Proteomes" id="UP000887565">
    <property type="component" value="Unplaced"/>
</dbReference>
<evidence type="ECO:0000313" key="2">
    <source>
        <dbReference type="Proteomes" id="UP000887565"/>
    </source>
</evidence>
<feature type="compositionally biased region" description="Basic and acidic residues" evidence="1">
    <location>
        <begin position="59"/>
        <end position="70"/>
    </location>
</feature>
<dbReference type="AlphaFoldDB" id="A0A915JT16"/>
<sequence>MVKRYRKRGFERAKAKDMNGTQVMETAPEKVDIDQPLPTTTFVTPVDKVGSSAKKRGRPSREDSTSDGKASDQITSDATPAKIQKGMDDLKISDVSMDKTLESENSRTTTPVSRKAQNIKGKKG</sequence>
<evidence type="ECO:0000256" key="1">
    <source>
        <dbReference type="SAM" id="MobiDB-lite"/>
    </source>
</evidence>
<keyword evidence="2" id="KW-1185">Reference proteome</keyword>
<reference evidence="3" key="1">
    <citation type="submission" date="2022-11" db="UniProtKB">
        <authorList>
            <consortium name="WormBaseParasite"/>
        </authorList>
    </citation>
    <scope>IDENTIFICATION</scope>
</reference>
<evidence type="ECO:0000313" key="3">
    <source>
        <dbReference type="WBParaSite" id="nRc.2.0.1.t29391-RA"/>
    </source>
</evidence>
<name>A0A915JT16_ROMCU</name>